<name>A0A433JL90_9GAMM</name>
<proteinExistence type="predicted"/>
<comment type="caution">
    <text evidence="2">The sequence shown here is derived from an EMBL/GenBank/DDBJ whole genome shotgun (WGS) entry which is preliminary data.</text>
</comment>
<protein>
    <submittedName>
        <fullName evidence="2">Uncharacterized protein</fullName>
    </submittedName>
</protein>
<dbReference type="EMBL" id="RZGR01000005">
    <property type="protein sequence ID" value="RUQ90070.1"/>
    <property type="molecule type" value="Genomic_DNA"/>
</dbReference>
<evidence type="ECO:0000313" key="3">
    <source>
        <dbReference type="Proteomes" id="UP000288012"/>
    </source>
</evidence>
<dbReference type="RefSeq" id="WP_127111090.1">
    <property type="nucleotide sequence ID" value="NZ_RZGR01000005.1"/>
</dbReference>
<evidence type="ECO:0000256" key="1">
    <source>
        <dbReference type="SAM" id="Phobius"/>
    </source>
</evidence>
<dbReference type="Proteomes" id="UP000288012">
    <property type="component" value="Unassembled WGS sequence"/>
</dbReference>
<keyword evidence="1" id="KW-1133">Transmembrane helix</keyword>
<accession>A0A433JL90</accession>
<keyword evidence="1" id="KW-0472">Membrane</keyword>
<evidence type="ECO:0000313" key="2">
    <source>
        <dbReference type="EMBL" id="RUQ90070.1"/>
    </source>
</evidence>
<gene>
    <name evidence="2" type="ORF">EKM59_02745</name>
</gene>
<feature type="transmembrane region" description="Helical" evidence="1">
    <location>
        <begin position="230"/>
        <end position="254"/>
    </location>
</feature>
<keyword evidence="1" id="KW-0812">Transmembrane</keyword>
<dbReference type="AlphaFoldDB" id="A0A433JL90"/>
<organism evidence="2 3">
    <name type="scientific">Legionella septentrionalis</name>
    <dbReference type="NCBI Taxonomy" id="2498109"/>
    <lineage>
        <taxon>Bacteria</taxon>
        <taxon>Pseudomonadati</taxon>
        <taxon>Pseudomonadota</taxon>
        <taxon>Gammaproteobacteria</taxon>
        <taxon>Legionellales</taxon>
        <taxon>Legionellaceae</taxon>
        <taxon>Legionella</taxon>
    </lineage>
</organism>
<keyword evidence="3" id="KW-1185">Reference proteome</keyword>
<reference evidence="2 3" key="1">
    <citation type="submission" date="2018-12" db="EMBL/GenBank/DDBJ databases">
        <title>Legionella sp,whole genome shotgun sequence.</title>
        <authorList>
            <person name="Wu H."/>
        </authorList>
    </citation>
    <scope>NUCLEOTIDE SEQUENCE [LARGE SCALE GENOMIC DNA]</scope>
    <source>
        <strain evidence="3">km714</strain>
    </source>
</reference>
<sequence>MPTFFAKVQKIKEISTAYITHNKKELENQNSPLGKGFDHWMDHFNQNINSILYPNTAPQLQPREHAKSSLDGEGERKYELATLLTSIMTSIQIECETRHFKFNSASCFSFASKELLDQVNILDRVFRQIDEIPVATKAGEESKHFNNFKIKVARLKSELDAAKPVFYAYAKRLVMQELVERLTLFNHVDFDSNLRESFAEHTLYNLKTEYLNKKIINETLRLNRQSFMEVFLKILSCVSIPLGIGILTTLILIIKRHIDSQGASWNFFKPLSENVLENIEQLLDDVEEPTITTPPIDIENQYGDIDLDDEVFKAWGIEPLFPWH</sequence>